<feature type="region of interest" description="Interaction with DNA" evidence="10">
    <location>
        <begin position="165"/>
        <end position="170"/>
    </location>
</feature>
<dbReference type="InterPro" id="IPR025589">
    <property type="entry name" value="Toprim_C_rpt"/>
</dbReference>
<dbReference type="SMART" id="SM00437">
    <property type="entry name" value="TOP1Ac"/>
    <property type="match status" value="1"/>
</dbReference>
<dbReference type="PROSITE" id="PS00396">
    <property type="entry name" value="TOPO_IA_1"/>
    <property type="match status" value="1"/>
</dbReference>
<evidence type="ECO:0000256" key="8">
    <source>
        <dbReference type="ARBA" id="ARBA00023125"/>
    </source>
</evidence>
<dbReference type="SUPFAM" id="SSF56712">
    <property type="entry name" value="Prokaryotic type I DNA topoisomerase"/>
    <property type="match status" value="1"/>
</dbReference>
<keyword evidence="5" id="KW-0862">Zinc</keyword>
<dbReference type="InterPro" id="IPR034149">
    <property type="entry name" value="TOPRIM_TopoI"/>
</dbReference>
<evidence type="ECO:0000256" key="10">
    <source>
        <dbReference type="HAMAP-Rule" id="MF_00952"/>
    </source>
</evidence>
<evidence type="ECO:0000256" key="11">
    <source>
        <dbReference type="SAM" id="MobiDB-lite"/>
    </source>
</evidence>
<dbReference type="InterPro" id="IPR013825">
    <property type="entry name" value="Topo_IA_cen_sub2"/>
</dbReference>
<dbReference type="HAMAP" id="MF_00952">
    <property type="entry name" value="Topoisom_1_prok"/>
    <property type="match status" value="1"/>
</dbReference>
<dbReference type="SMART" id="SM00493">
    <property type="entry name" value="TOPRIM"/>
    <property type="match status" value="1"/>
</dbReference>
<comment type="subunit">
    <text evidence="10">Monomer.</text>
</comment>
<dbReference type="Gene3D" id="3.40.50.140">
    <property type="match status" value="1"/>
</dbReference>
<dbReference type="SUPFAM" id="SSF57783">
    <property type="entry name" value="Zinc beta-ribbon"/>
    <property type="match status" value="1"/>
</dbReference>
<dbReference type="PANTHER" id="PTHR42785:SF1">
    <property type="entry name" value="DNA TOPOISOMERASE"/>
    <property type="match status" value="1"/>
</dbReference>
<dbReference type="Pfam" id="PF01751">
    <property type="entry name" value="Toprim"/>
    <property type="match status" value="1"/>
</dbReference>
<dbReference type="Pfam" id="PF01131">
    <property type="entry name" value="Topoisom_bac"/>
    <property type="match status" value="1"/>
</dbReference>
<dbReference type="PROSITE" id="PS50880">
    <property type="entry name" value="TOPRIM"/>
    <property type="match status" value="1"/>
</dbReference>
<dbReference type="Gene3D" id="1.10.460.10">
    <property type="entry name" value="Topoisomerase I, domain 2"/>
    <property type="match status" value="1"/>
</dbReference>
<evidence type="ECO:0000256" key="4">
    <source>
        <dbReference type="ARBA" id="ARBA00022771"/>
    </source>
</evidence>
<dbReference type="InterPro" id="IPR013498">
    <property type="entry name" value="Topo_IA_Znf"/>
</dbReference>
<feature type="domain" description="Topo IA-type catalytic" evidence="13">
    <location>
        <begin position="131"/>
        <end position="566"/>
    </location>
</feature>
<dbReference type="Pfam" id="PF01396">
    <property type="entry name" value="Zn_ribbon_Top1"/>
    <property type="match status" value="1"/>
</dbReference>
<evidence type="ECO:0000256" key="5">
    <source>
        <dbReference type="ARBA" id="ARBA00022833"/>
    </source>
</evidence>
<feature type="region of interest" description="Disordered" evidence="11">
    <location>
        <begin position="636"/>
        <end position="659"/>
    </location>
</feature>
<dbReference type="PROSITE" id="PS52039">
    <property type="entry name" value="TOPO_IA_2"/>
    <property type="match status" value="1"/>
</dbReference>
<keyword evidence="4" id="KW-0863">Zinc-finger</keyword>
<dbReference type="Gene3D" id="1.10.290.10">
    <property type="entry name" value="Topoisomerase I, domain 4"/>
    <property type="match status" value="1"/>
</dbReference>
<dbReference type="Proteomes" id="UP001161409">
    <property type="component" value="Unassembled WGS sequence"/>
</dbReference>
<comment type="similarity">
    <text evidence="2 10">Belongs to the type IA topoisomerase family.</text>
</comment>
<comment type="caution">
    <text evidence="14">The sequence shown here is derived from an EMBL/GenBank/DDBJ whole genome shotgun (WGS) entry which is preliminary data.</text>
</comment>
<sequence length="905" mass="99295">MNVVVVESPAKAKTINKYLGKDFTVLASYGHIRDLPSKDGSVKPEEDFAMDYQNDAKSAKHIKAIADALNGAENLYLATDPDREGEAIAWHVLKVMEDKKKIKDTKVSRVVFNEITKKAVLDGIANPRELDMNLVNAQQARRALDYLVGFTLSPVLWRKLPGAKSAGRVQSVALRLICERELEIEAFKPEEYWTIDADFLTGKGSSITARLTHAEGQKLEKFSMPNADVTKAIADKVRAGSFSVDTVTKKPARRNPAMPFTTSTLQQEASRKLGFGAKRTMMVAQKLYEGFDIGGETTGLITYMRTDGVSLAMEAIHGCRDVIAKEYGEEYVPASPRMYKTKSKNAQEAHEAIRPTDLSRTPKEMARFLDQEHLRLYELIWKRTVASQMESAQLERTTIDFTDGTGNILRATGSVVRFAGFLKLYEEGQDDADDEKDGKRLPAVKEGEAVTTEDVREDQHFTEPAPRYSEASLVKKLEELGIGRPSTYASIISVLQDREYVKLDQKRFIPEDKGQLVTAFLSSFFTRYVEYDFTAQLEERLDDISDAKVDWKQVLRDFWNDFSIAVEGTSELRITDVLEELNRVLGPHVFPPREDGTDPRACPKCDEGRLGLKTGRFGAFIGCTNYPECRYTRQLGTSGDDDGSSEIDDGPKELGLDPDTGLMITLRKGPYGPYLQLGEAEPKKKPKRVSIPKDIPLEDVDFEIAVQLMALPRQIGPHPESGSMITAGLGRYGPYVECDKKYGRLTSGMEVLTVGMNRAVELLASAKTRGGAGRAAPPLRVVGAHPEDGADINVKDGRYGPYVTHGGINATIPKTSDPMTITLEDAVTLLAERAAKSGKKPKLAGKTAAKKTTAAKKAPAKKAPAKKPAAKKTTAAKKPAASKTTAKKAPAKKAAASKSASGSDA</sequence>
<comment type="catalytic activity">
    <reaction evidence="1 10">
        <text>ATP-independent breakage of single-stranded DNA, followed by passage and rejoining.</text>
        <dbReference type="EC" id="5.6.2.1"/>
    </reaction>
</comment>
<reference evidence="14" key="1">
    <citation type="journal article" date="2014" name="Int. J. Syst. Evol. Microbiol.">
        <title>Complete genome of a new Firmicutes species belonging to the dominant human colonic microbiota ('Ruminococcus bicirculans') reveals two chromosomes and a selective capacity to utilize plant glucans.</title>
        <authorList>
            <consortium name="NISC Comparative Sequencing Program"/>
            <person name="Wegmann U."/>
            <person name="Louis P."/>
            <person name="Goesmann A."/>
            <person name="Henrissat B."/>
            <person name="Duncan S.H."/>
            <person name="Flint H.J."/>
        </authorList>
    </citation>
    <scope>NUCLEOTIDE SEQUENCE</scope>
    <source>
        <strain evidence="14">NBRC 103408</strain>
    </source>
</reference>
<dbReference type="Gene3D" id="3.30.65.10">
    <property type="entry name" value="Bacterial Topoisomerase I, domain 1"/>
    <property type="match status" value="1"/>
</dbReference>
<evidence type="ECO:0000256" key="7">
    <source>
        <dbReference type="ARBA" id="ARBA00023029"/>
    </source>
</evidence>
<feature type="site" description="Interaction with DNA" evidence="10">
    <location>
        <position position="145"/>
    </location>
</feature>
<evidence type="ECO:0000256" key="1">
    <source>
        <dbReference type="ARBA" id="ARBA00000213"/>
    </source>
</evidence>
<dbReference type="InterPro" id="IPR023405">
    <property type="entry name" value="Topo_IA_core_domain"/>
</dbReference>
<dbReference type="Pfam" id="PF13368">
    <property type="entry name" value="Toprim_C_rpt"/>
    <property type="match status" value="3"/>
</dbReference>
<dbReference type="PRINTS" id="PR00417">
    <property type="entry name" value="PRTPISMRASEI"/>
</dbReference>
<feature type="site" description="Interaction with DNA" evidence="10">
    <location>
        <position position="305"/>
    </location>
</feature>
<evidence type="ECO:0000256" key="3">
    <source>
        <dbReference type="ARBA" id="ARBA00022723"/>
    </source>
</evidence>
<dbReference type="InterPro" id="IPR023406">
    <property type="entry name" value="Topo_IA_AS"/>
</dbReference>
<dbReference type="EMBL" id="BSNF01000008">
    <property type="protein sequence ID" value="GLQ07665.1"/>
    <property type="molecule type" value="Genomic_DNA"/>
</dbReference>
<gene>
    <name evidence="10 14" type="primary">topA</name>
    <name evidence="14" type="ORF">GCM10007924_28860</name>
</gene>
<feature type="compositionally biased region" description="Acidic residues" evidence="11">
    <location>
        <begin position="639"/>
        <end position="648"/>
    </location>
</feature>
<evidence type="ECO:0000313" key="14">
    <source>
        <dbReference type="EMBL" id="GLQ07665.1"/>
    </source>
</evidence>
<protein>
    <recommendedName>
        <fullName evidence="10">DNA topoisomerase 1</fullName>
        <ecNumber evidence="10">5.6.2.1</ecNumber>
    </recommendedName>
    <alternativeName>
        <fullName evidence="10">DNA topoisomerase I</fullName>
    </alternativeName>
</protein>
<feature type="compositionally biased region" description="Low complexity" evidence="11">
    <location>
        <begin position="892"/>
        <end position="905"/>
    </location>
</feature>
<dbReference type="SMART" id="SM00436">
    <property type="entry name" value="TOP1Bc"/>
    <property type="match status" value="1"/>
</dbReference>
<keyword evidence="6" id="KW-0460">Magnesium</keyword>
<keyword evidence="3" id="KW-0479">Metal-binding</keyword>
<comment type="function">
    <text evidence="10">Releases the supercoiling and torsional tension of DNA, which is introduced during the DNA replication and transcription, by transiently cleaving and rejoining one strand of the DNA duplex. Introduces a single-strand break via transesterification at a target site in duplex DNA. The scissile phosphodiester is attacked by the catalytic tyrosine of the enzyme, resulting in the formation of a DNA-(5'-phosphotyrosyl)-enzyme intermediate and the expulsion of a 3'-OH DNA strand. The free DNA strand then undergoes passage around the unbroken strand, thus removing DNA supercoils. Finally, in the religation step, the DNA 3'-OH attacks the covalent intermediate to expel the active-site tyrosine and restore the DNA phosphodiester backbone.</text>
</comment>
<feature type="compositionally biased region" description="Basic residues" evidence="11">
    <location>
        <begin position="858"/>
        <end position="870"/>
    </location>
</feature>
<evidence type="ECO:0000313" key="15">
    <source>
        <dbReference type="Proteomes" id="UP001161409"/>
    </source>
</evidence>
<feature type="site" description="Interaction with DNA" evidence="10">
    <location>
        <position position="157"/>
    </location>
</feature>
<dbReference type="InterPro" id="IPR013497">
    <property type="entry name" value="Topo_IA_cen"/>
</dbReference>
<feature type="region of interest" description="Disordered" evidence="11">
    <location>
        <begin position="835"/>
        <end position="905"/>
    </location>
</feature>
<feature type="active site" description="O-(5'-phospho-DNA)-tyrosine intermediate" evidence="10">
    <location>
        <position position="303"/>
    </location>
</feature>
<feature type="compositionally biased region" description="Low complexity" evidence="11">
    <location>
        <begin position="844"/>
        <end position="857"/>
    </location>
</feature>
<dbReference type="InterPro" id="IPR005733">
    <property type="entry name" value="TopoI_bac-type"/>
</dbReference>
<feature type="site" description="Interaction with DNA" evidence="10">
    <location>
        <position position="142"/>
    </location>
</feature>
<dbReference type="PANTHER" id="PTHR42785">
    <property type="entry name" value="DNA TOPOISOMERASE, TYPE IA, CORE"/>
    <property type="match status" value="1"/>
</dbReference>
<keyword evidence="9 10" id="KW-0413">Isomerase</keyword>
<dbReference type="InterPro" id="IPR028612">
    <property type="entry name" value="Topoisom_1_IA"/>
</dbReference>
<accession>A0ABQ5U686</accession>
<dbReference type="InterPro" id="IPR006171">
    <property type="entry name" value="TOPRIM_dom"/>
</dbReference>
<dbReference type="Gene3D" id="2.70.20.10">
    <property type="entry name" value="Topoisomerase I, domain 3"/>
    <property type="match status" value="1"/>
</dbReference>
<dbReference type="CDD" id="cd03363">
    <property type="entry name" value="TOPRIM_TopoIA_TopoI"/>
    <property type="match status" value="1"/>
</dbReference>
<feature type="domain" description="Toprim" evidence="12">
    <location>
        <begin position="1"/>
        <end position="115"/>
    </location>
</feature>
<feature type="site" description="Interaction with DNA" evidence="10">
    <location>
        <position position="141"/>
    </location>
</feature>
<comment type="caution">
    <text evidence="10">Lacks conserved residue(s) required for the propagation of feature annotation.</text>
</comment>
<dbReference type="InterPro" id="IPR013824">
    <property type="entry name" value="Topo_IA_cen_sub1"/>
</dbReference>
<dbReference type="InterPro" id="IPR000380">
    <property type="entry name" value="Topo_IA"/>
</dbReference>
<evidence type="ECO:0000259" key="12">
    <source>
        <dbReference type="PROSITE" id="PS50880"/>
    </source>
</evidence>
<dbReference type="InterPro" id="IPR003602">
    <property type="entry name" value="Topo_IA_DNA-bd_dom"/>
</dbReference>
<evidence type="ECO:0000259" key="13">
    <source>
        <dbReference type="PROSITE" id="PS52039"/>
    </source>
</evidence>
<evidence type="ECO:0000256" key="2">
    <source>
        <dbReference type="ARBA" id="ARBA00009446"/>
    </source>
</evidence>
<dbReference type="InterPro" id="IPR003601">
    <property type="entry name" value="Topo_IA_2"/>
</dbReference>
<keyword evidence="15" id="KW-1185">Reference proteome</keyword>
<keyword evidence="7 10" id="KW-0799">Topoisomerase</keyword>
<feature type="compositionally biased region" description="Low complexity" evidence="11">
    <location>
        <begin position="871"/>
        <end position="884"/>
    </location>
</feature>
<evidence type="ECO:0000256" key="6">
    <source>
        <dbReference type="ARBA" id="ARBA00022842"/>
    </source>
</evidence>
<dbReference type="InterPro" id="IPR013826">
    <property type="entry name" value="Topo_IA_cen_sub3"/>
</dbReference>
<organism evidence="14 15">
    <name type="scientific">Sneathiella chinensis</name>
    <dbReference type="NCBI Taxonomy" id="349750"/>
    <lineage>
        <taxon>Bacteria</taxon>
        <taxon>Pseudomonadati</taxon>
        <taxon>Pseudomonadota</taxon>
        <taxon>Alphaproteobacteria</taxon>
        <taxon>Sneathiellales</taxon>
        <taxon>Sneathiellaceae</taxon>
        <taxon>Sneathiella</taxon>
    </lineage>
</organism>
<evidence type="ECO:0000256" key="9">
    <source>
        <dbReference type="ARBA" id="ARBA00023235"/>
    </source>
</evidence>
<dbReference type="CDD" id="cd00186">
    <property type="entry name" value="TOP1Ac"/>
    <property type="match status" value="1"/>
</dbReference>
<keyword evidence="8 10" id="KW-0238">DNA-binding</keyword>
<proteinExistence type="inferred from homology"/>
<reference evidence="14" key="2">
    <citation type="submission" date="2023-01" db="EMBL/GenBank/DDBJ databases">
        <title>Draft genome sequence of Sneathiella chinensis strain NBRC 103408.</title>
        <authorList>
            <person name="Sun Q."/>
            <person name="Mori K."/>
        </authorList>
    </citation>
    <scope>NUCLEOTIDE SEQUENCE</scope>
    <source>
        <strain evidence="14">NBRC 103408</strain>
    </source>
</reference>
<dbReference type="RefSeq" id="WP_169561720.1">
    <property type="nucleotide sequence ID" value="NZ_BSNF01000008.1"/>
</dbReference>
<feature type="site" description="Interaction with DNA" evidence="10">
    <location>
        <position position="31"/>
    </location>
</feature>
<feature type="site" description="Interaction with DNA" evidence="10">
    <location>
        <position position="498"/>
    </location>
</feature>
<name>A0ABQ5U686_9PROT</name>
<dbReference type="EC" id="5.6.2.1" evidence="10"/>
<dbReference type="NCBIfam" id="TIGR01051">
    <property type="entry name" value="topA_bact"/>
    <property type="match status" value="1"/>
</dbReference>